<dbReference type="Proteomes" id="UP000291343">
    <property type="component" value="Unassembled WGS sequence"/>
</dbReference>
<feature type="compositionally biased region" description="Basic and acidic residues" evidence="1">
    <location>
        <begin position="118"/>
        <end position="129"/>
    </location>
</feature>
<dbReference type="EMBL" id="QKKF02000897">
    <property type="protein sequence ID" value="RZF48822.1"/>
    <property type="molecule type" value="Genomic_DNA"/>
</dbReference>
<evidence type="ECO:0000313" key="2">
    <source>
        <dbReference type="EMBL" id="RZF48822.1"/>
    </source>
</evidence>
<dbReference type="InParanoid" id="A0A482XS61"/>
<reference evidence="2 3" key="1">
    <citation type="journal article" date="2017" name="Gigascience">
        <title>Genome sequence of the small brown planthopper, Laodelphax striatellus.</title>
        <authorList>
            <person name="Zhu J."/>
            <person name="Jiang F."/>
            <person name="Wang X."/>
            <person name="Yang P."/>
            <person name="Bao Y."/>
            <person name="Zhao W."/>
            <person name="Wang W."/>
            <person name="Lu H."/>
            <person name="Wang Q."/>
            <person name="Cui N."/>
            <person name="Li J."/>
            <person name="Chen X."/>
            <person name="Luo L."/>
            <person name="Yu J."/>
            <person name="Kang L."/>
            <person name="Cui F."/>
        </authorList>
    </citation>
    <scope>NUCLEOTIDE SEQUENCE [LARGE SCALE GENOMIC DNA]</scope>
    <source>
        <strain evidence="2">Lst14</strain>
    </source>
</reference>
<proteinExistence type="predicted"/>
<name>A0A482XS61_LAOST</name>
<sequence length="195" mass="21824">MFHRAATLFSSPPETRSDLKFCEKGKVFKSSNTKVCCYISEPLNFQGDDTVILQDHVTDTTLVSVLHTSQFAAMPVERFSGSSKHGGAGTNDARPHQPSGASRRRPGHTEAVGRSTTRRAEGHCRELNHPNRSRNAATVDSSARGWRHHSANHHLVSGCRREPIHAHQFAAAIGRRRQRCRHSTNQQVLSSWRNW</sequence>
<feature type="region of interest" description="Disordered" evidence="1">
    <location>
        <begin position="79"/>
        <end position="145"/>
    </location>
</feature>
<accession>A0A482XS61</accession>
<protein>
    <submittedName>
        <fullName evidence="2">Uncharacterized protein</fullName>
    </submittedName>
</protein>
<keyword evidence="3" id="KW-1185">Reference proteome</keyword>
<evidence type="ECO:0000256" key="1">
    <source>
        <dbReference type="SAM" id="MobiDB-lite"/>
    </source>
</evidence>
<dbReference type="AlphaFoldDB" id="A0A482XS61"/>
<evidence type="ECO:0000313" key="3">
    <source>
        <dbReference type="Proteomes" id="UP000291343"/>
    </source>
</evidence>
<comment type="caution">
    <text evidence="2">The sequence shown here is derived from an EMBL/GenBank/DDBJ whole genome shotgun (WGS) entry which is preliminary data.</text>
</comment>
<organism evidence="2 3">
    <name type="scientific">Laodelphax striatellus</name>
    <name type="common">Small brown planthopper</name>
    <name type="synonym">Delphax striatella</name>
    <dbReference type="NCBI Taxonomy" id="195883"/>
    <lineage>
        <taxon>Eukaryota</taxon>
        <taxon>Metazoa</taxon>
        <taxon>Ecdysozoa</taxon>
        <taxon>Arthropoda</taxon>
        <taxon>Hexapoda</taxon>
        <taxon>Insecta</taxon>
        <taxon>Pterygota</taxon>
        <taxon>Neoptera</taxon>
        <taxon>Paraneoptera</taxon>
        <taxon>Hemiptera</taxon>
        <taxon>Auchenorrhyncha</taxon>
        <taxon>Fulgoroidea</taxon>
        <taxon>Delphacidae</taxon>
        <taxon>Criomorphinae</taxon>
        <taxon>Laodelphax</taxon>
    </lineage>
</organism>
<gene>
    <name evidence="2" type="ORF">LSTR_LSTR003202</name>
</gene>